<sequence length="170" mass="18645">MSGFTNGALTSASATVGKANISVTDIGGENHKASVRVSGDGSGSSKKELVNQENTEESQPGRTVFRKQVNYEFPVYNKDGSPVVLYETGGNWKDTSWDEAFSAAMGFIFGIPKLPDLTTGVAIPLGIQFRAMNWHRVPYYESYKKTHVYSMSKSDPVRILMTLITDSHQL</sequence>
<accession>A0A9W4R524</accession>
<reference evidence="2" key="1">
    <citation type="submission" date="2022-07" db="EMBL/GenBank/DDBJ databases">
        <authorList>
            <person name="Criscuolo A."/>
        </authorList>
    </citation>
    <scope>NUCLEOTIDE SEQUENCE</scope>
    <source>
        <strain evidence="2">CIP111854</strain>
    </source>
</reference>
<feature type="compositionally biased region" description="Polar residues" evidence="1">
    <location>
        <begin position="51"/>
        <end position="61"/>
    </location>
</feature>
<evidence type="ECO:0000313" key="2">
    <source>
        <dbReference type="EMBL" id="CAH9067631.1"/>
    </source>
</evidence>
<comment type="caution">
    <text evidence="2">The sequence shown here is derived from an EMBL/GenBank/DDBJ whole genome shotgun (WGS) entry which is preliminary data.</text>
</comment>
<dbReference type="EMBL" id="CAMAPC010000058">
    <property type="protein sequence ID" value="CAH9067631.1"/>
    <property type="molecule type" value="Genomic_DNA"/>
</dbReference>
<keyword evidence="3" id="KW-1185">Reference proteome</keyword>
<evidence type="ECO:0000313" key="3">
    <source>
        <dbReference type="Proteomes" id="UP001152467"/>
    </source>
</evidence>
<feature type="region of interest" description="Disordered" evidence="1">
    <location>
        <begin position="32"/>
        <end position="61"/>
    </location>
</feature>
<evidence type="ECO:0000256" key="1">
    <source>
        <dbReference type="SAM" id="MobiDB-lite"/>
    </source>
</evidence>
<dbReference type="RefSeq" id="WP_261627242.1">
    <property type="nucleotide sequence ID" value="NZ_CAMAPC010000058.1"/>
</dbReference>
<dbReference type="AlphaFoldDB" id="A0A9W4R524"/>
<organism evidence="2 3">
    <name type="scientific">Pseudoalteromonas holothuriae</name>
    <dbReference type="NCBI Taxonomy" id="2963714"/>
    <lineage>
        <taxon>Bacteria</taxon>
        <taxon>Pseudomonadati</taxon>
        <taxon>Pseudomonadota</taxon>
        <taxon>Gammaproteobacteria</taxon>
        <taxon>Alteromonadales</taxon>
        <taxon>Pseudoalteromonadaceae</taxon>
        <taxon>Pseudoalteromonas</taxon>
    </lineage>
</organism>
<name>A0A9W4R524_9GAMM</name>
<proteinExistence type="predicted"/>
<gene>
    <name evidence="2" type="ORF">PSECIP111854_04157</name>
</gene>
<dbReference type="Proteomes" id="UP001152467">
    <property type="component" value="Unassembled WGS sequence"/>
</dbReference>
<protein>
    <submittedName>
        <fullName evidence="2">Uncharacterized protein</fullName>
    </submittedName>
</protein>